<dbReference type="InterPro" id="IPR036097">
    <property type="entry name" value="HisK_dim/P_sf"/>
</dbReference>
<dbReference type="Pfam" id="PF01627">
    <property type="entry name" value="Hpt"/>
    <property type="match status" value="1"/>
</dbReference>
<dbReference type="SMART" id="SM00388">
    <property type="entry name" value="HisKA"/>
    <property type="match status" value="1"/>
</dbReference>
<name>A0A947GEU7_9HYPH</name>
<feature type="compositionally biased region" description="Low complexity" evidence="7">
    <location>
        <begin position="621"/>
        <end position="647"/>
    </location>
</feature>
<dbReference type="InterPro" id="IPR005467">
    <property type="entry name" value="His_kinase_dom"/>
</dbReference>
<dbReference type="GO" id="GO:0005886">
    <property type="term" value="C:plasma membrane"/>
    <property type="evidence" value="ECO:0007669"/>
    <property type="project" value="UniProtKB-SubCell"/>
</dbReference>
<evidence type="ECO:0000256" key="2">
    <source>
        <dbReference type="ARBA" id="ARBA00012438"/>
    </source>
</evidence>
<dbReference type="SUPFAM" id="SSF47384">
    <property type="entry name" value="Homodimeric domain of signal transducing histidine kinase"/>
    <property type="match status" value="1"/>
</dbReference>
<evidence type="ECO:0000256" key="1">
    <source>
        <dbReference type="ARBA" id="ARBA00000085"/>
    </source>
</evidence>
<dbReference type="SUPFAM" id="SSF52172">
    <property type="entry name" value="CheY-like"/>
    <property type="match status" value="1"/>
</dbReference>
<dbReference type="GO" id="GO:0005524">
    <property type="term" value="F:ATP binding"/>
    <property type="evidence" value="ECO:0007669"/>
    <property type="project" value="UniProtKB-KW"/>
</dbReference>
<dbReference type="SMART" id="SM00387">
    <property type="entry name" value="HATPase_c"/>
    <property type="match status" value="1"/>
</dbReference>
<proteinExistence type="predicted"/>
<dbReference type="PANTHER" id="PTHR45339:SF5">
    <property type="entry name" value="HISTIDINE KINASE"/>
    <property type="match status" value="1"/>
</dbReference>
<dbReference type="InterPro" id="IPR001789">
    <property type="entry name" value="Sig_transdc_resp-reg_receiver"/>
</dbReference>
<dbReference type="Pfam" id="PF00072">
    <property type="entry name" value="Response_reg"/>
    <property type="match status" value="1"/>
</dbReference>
<dbReference type="Pfam" id="PF00512">
    <property type="entry name" value="HisKA"/>
    <property type="match status" value="1"/>
</dbReference>
<dbReference type="SUPFAM" id="SSF55874">
    <property type="entry name" value="ATPase domain of HSP90 chaperone/DNA topoisomerase II/histidine kinase"/>
    <property type="match status" value="1"/>
</dbReference>
<dbReference type="Gene3D" id="1.20.120.160">
    <property type="entry name" value="HPT domain"/>
    <property type="match status" value="1"/>
</dbReference>
<dbReference type="CDD" id="cd00082">
    <property type="entry name" value="HisKA"/>
    <property type="match status" value="1"/>
</dbReference>
<evidence type="ECO:0000313" key="12">
    <source>
        <dbReference type="EMBL" id="MBT9292397.1"/>
    </source>
</evidence>
<feature type="modified residue" description="Phosphohistidine" evidence="5">
    <location>
        <position position="709"/>
    </location>
</feature>
<feature type="modified residue" description="4-aspartylphosphate" evidence="6">
    <location>
        <position position="537"/>
    </location>
</feature>
<evidence type="ECO:0000256" key="4">
    <source>
        <dbReference type="ARBA" id="ARBA00023012"/>
    </source>
</evidence>
<evidence type="ECO:0000259" key="10">
    <source>
        <dbReference type="PROSITE" id="PS50110"/>
    </source>
</evidence>
<dbReference type="PROSITE" id="PS50110">
    <property type="entry name" value="RESPONSE_REGULATORY"/>
    <property type="match status" value="1"/>
</dbReference>
<evidence type="ECO:0000313" key="13">
    <source>
        <dbReference type="Proteomes" id="UP000766595"/>
    </source>
</evidence>
<feature type="region of interest" description="Disordered" evidence="7">
    <location>
        <begin position="605"/>
        <end position="651"/>
    </location>
</feature>
<dbReference type="CDD" id="cd17546">
    <property type="entry name" value="REC_hyHK_CKI1_RcsC-like"/>
    <property type="match status" value="1"/>
</dbReference>
<dbReference type="GO" id="GO:0000155">
    <property type="term" value="F:phosphorelay sensor kinase activity"/>
    <property type="evidence" value="ECO:0007669"/>
    <property type="project" value="InterPro"/>
</dbReference>
<evidence type="ECO:0000256" key="3">
    <source>
        <dbReference type="ARBA" id="ARBA00022553"/>
    </source>
</evidence>
<dbReference type="PANTHER" id="PTHR45339">
    <property type="entry name" value="HYBRID SIGNAL TRANSDUCTION HISTIDINE KINASE J"/>
    <property type="match status" value="1"/>
</dbReference>
<dbReference type="FunFam" id="3.30.565.10:FF:000010">
    <property type="entry name" value="Sensor histidine kinase RcsC"/>
    <property type="match status" value="1"/>
</dbReference>
<keyword evidence="8" id="KW-0472">Membrane</keyword>
<feature type="domain" description="Response regulatory" evidence="10">
    <location>
        <begin position="488"/>
        <end position="605"/>
    </location>
</feature>
<accession>A0A947GEU7</accession>
<dbReference type="Gene3D" id="3.40.50.2300">
    <property type="match status" value="1"/>
</dbReference>
<gene>
    <name evidence="12" type="ORF">KL771_23240</name>
</gene>
<feature type="transmembrane region" description="Helical" evidence="8">
    <location>
        <begin position="188"/>
        <end position="207"/>
    </location>
</feature>
<dbReference type="RefSeq" id="WP_261970911.1">
    <property type="nucleotide sequence ID" value="NZ_JAHHZF010000013.1"/>
</dbReference>
<dbReference type="InterPro" id="IPR036641">
    <property type="entry name" value="HPT_dom_sf"/>
</dbReference>
<evidence type="ECO:0000256" key="8">
    <source>
        <dbReference type="SAM" id="Phobius"/>
    </source>
</evidence>
<dbReference type="EMBL" id="JAHHZF010000013">
    <property type="protein sequence ID" value="MBT9292397.1"/>
    <property type="molecule type" value="Genomic_DNA"/>
</dbReference>
<dbReference type="Gene3D" id="3.30.565.10">
    <property type="entry name" value="Histidine kinase-like ATPase, C-terminal domain"/>
    <property type="match status" value="1"/>
</dbReference>
<sequence length="757" mass="80585">MTGSRSVRAFTPFLVLGAIACAFLVTVVLIFGALDDREDQVRQSAREDALWAIYQFDRETAKFAAALDGVVSSGRIDQAALESLTLRYDILFSRIEFLNNGNFALEFRKLDRLNAEFERAWAAVQSARTLFDRIEAGYVPTVYELRPFLIVFTDLRRSTEDLLTFANARVNEMRADFRDGTSRLYRSLGFAILCLTLAMVGIVALLVRQIRAALRSRAEIAALVASLEEAATAAEAGNRAKSAFLATIGHEIRTPLNGVLGMAAALAETRLDKDQTACLAAIDDCGRTLVEMIDSMLDFAKFEAGEFPVSPIDFELAPLIRSSVSVVEARARQRHNAITVSLAAEVPERLHADPSRIRQVLVNVLGNAVKFTENGTIRLSVGPVGRDRLRFAVEDTGIGIPPEAHHRIFKEFSQVDSSISRKFGGTGLGLSICKRIVERLGGEIGFESEPGRGSTFWFALPLQAALTPSAAAPAAIVDDAPAAAAGLRILVVEDNRVNQDVIRRFLMRLGHTVALADDGRSGVAAAEAERFDLILMDMHMPGMDGLAATTAIRAGTGINGRTPIVAVTANASDQDRLACTRAGMNGFLSKPVGLEQLRAMLSEFAPQPALPGGPAREPEADAAAASDAAASDAARAGAHADATRPAASDPAALLACQDPDRRQELIEAIGEDSVGELVESFADDLGGLVAALEAAVAAADLVEIDHVLHTIAGAAANVGFTALAEHARMMRGDPAAATSAPFAVALGLLADGRRRAA</sequence>
<dbReference type="PROSITE" id="PS50894">
    <property type="entry name" value="HPT"/>
    <property type="match status" value="1"/>
</dbReference>
<feature type="domain" description="HPt" evidence="11">
    <location>
        <begin position="670"/>
        <end position="757"/>
    </location>
</feature>
<comment type="catalytic activity">
    <reaction evidence="1">
        <text>ATP + protein L-histidine = ADP + protein N-phospho-L-histidine.</text>
        <dbReference type="EC" id="2.7.13.3"/>
    </reaction>
</comment>
<evidence type="ECO:0000256" key="5">
    <source>
        <dbReference type="PROSITE-ProRule" id="PRU00110"/>
    </source>
</evidence>
<dbReference type="PRINTS" id="PR00344">
    <property type="entry name" value="BCTRLSENSOR"/>
</dbReference>
<reference evidence="12 13" key="1">
    <citation type="submission" date="2021-06" db="EMBL/GenBank/DDBJ databases">
        <authorList>
            <person name="Grouzdev D.S."/>
            <person name="Koziaeva V."/>
        </authorList>
    </citation>
    <scope>NUCLEOTIDE SEQUENCE [LARGE SCALE GENOMIC DNA]</scope>
    <source>
        <strain evidence="12 13">22</strain>
    </source>
</reference>
<dbReference type="Gene3D" id="1.10.287.130">
    <property type="match status" value="1"/>
</dbReference>
<dbReference type="InterPro" id="IPR003661">
    <property type="entry name" value="HisK_dim/P_dom"/>
</dbReference>
<dbReference type="InterPro" id="IPR036890">
    <property type="entry name" value="HATPase_C_sf"/>
</dbReference>
<organism evidence="12 13">
    <name type="scientific">Prosthecodimorpha staleyi</name>
    <dbReference type="NCBI Taxonomy" id="2840188"/>
    <lineage>
        <taxon>Bacteria</taxon>
        <taxon>Pseudomonadati</taxon>
        <taxon>Pseudomonadota</taxon>
        <taxon>Alphaproteobacteria</taxon>
        <taxon>Hyphomicrobiales</taxon>
        <taxon>Ancalomicrobiaceae</taxon>
        <taxon>Prosthecodimorpha</taxon>
    </lineage>
</organism>
<dbReference type="EC" id="2.7.13.3" evidence="2"/>
<evidence type="ECO:0000256" key="7">
    <source>
        <dbReference type="SAM" id="MobiDB-lite"/>
    </source>
</evidence>
<dbReference type="SMART" id="SM00448">
    <property type="entry name" value="REC"/>
    <property type="match status" value="1"/>
</dbReference>
<evidence type="ECO:0000259" key="9">
    <source>
        <dbReference type="PROSITE" id="PS50109"/>
    </source>
</evidence>
<dbReference type="SUPFAM" id="SSF47226">
    <property type="entry name" value="Histidine-containing phosphotransfer domain, HPT domain"/>
    <property type="match status" value="1"/>
</dbReference>
<keyword evidence="8" id="KW-0812">Transmembrane</keyword>
<dbReference type="InterPro" id="IPR011006">
    <property type="entry name" value="CheY-like_superfamily"/>
</dbReference>
<keyword evidence="8" id="KW-1133">Transmembrane helix</keyword>
<keyword evidence="3 6" id="KW-0597">Phosphoprotein</keyword>
<keyword evidence="4" id="KW-0902">Two-component regulatory system</keyword>
<dbReference type="InterPro" id="IPR008207">
    <property type="entry name" value="Sig_transdc_His_kin_Hpt_dom"/>
</dbReference>
<dbReference type="Proteomes" id="UP000766595">
    <property type="component" value="Unassembled WGS sequence"/>
</dbReference>
<feature type="transmembrane region" description="Helical" evidence="8">
    <location>
        <begin position="12"/>
        <end position="34"/>
    </location>
</feature>
<dbReference type="PROSITE" id="PS51257">
    <property type="entry name" value="PROKAR_LIPOPROTEIN"/>
    <property type="match status" value="1"/>
</dbReference>
<feature type="domain" description="Histidine kinase" evidence="9">
    <location>
        <begin position="247"/>
        <end position="464"/>
    </location>
</feature>
<dbReference type="CDD" id="cd16922">
    <property type="entry name" value="HATPase_EvgS-ArcB-TorS-like"/>
    <property type="match status" value="1"/>
</dbReference>
<dbReference type="InterPro" id="IPR003594">
    <property type="entry name" value="HATPase_dom"/>
</dbReference>
<dbReference type="Pfam" id="PF02518">
    <property type="entry name" value="HATPase_c"/>
    <property type="match status" value="1"/>
</dbReference>
<dbReference type="InterPro" id="IPR004358">
    <property type="entry name" value="Sig_transdc_His_kin-like_C"/>
</dbReference>
<dbReference type="PROSITE" id="PS50109">
    <property type="entry name" value="HIS_KIN"/>
    <property type="match status" value="1"/>
</dbReference>
<dbReference type="AlphaFoldDB" id="A0A947GEU7"/>
<evidence type="ECO:0000256" key="6">
    <source>
        <dbReference type="PROSITE-ProRule" id="PRU00169"/>
    </source>
</evidence>
<comment type="caution">
    <text evidence="12">The sequence shown here is derived from an EMBL/GenBank/DDBJ whole genome shotgun (WGS) entry which is preliminary data.</text>
</comment>
<protein>
    <recommendedName>
        <fullName evidence="2">histidine kinase</fullName>
        <ecNumber evidence="2">2.7.13.3</ecNumber>
    </recommendedName>
</protein>
<evidence type="ECO:0000259" key="11">
    <source>
        <dbReference type="PROSITE" id="PS50894"/>
    </source>
</evidence>
<keyword evidence="13" id="KW-1185">Reference proteome</keyword>